<sequence>MSEAFHFQNSSFNISVLDELFTGHCEDKIAGILVWVIFTCLFSLLGCPACITVLWELFQRHKAGTPFTPNDIFMLNLTCMDLVFLFFIPIGCCDYFVWHLEKLQVFTNFLCSLNLAGRPLLTACICFDCYLAVVHPVFYRANKSPTPRLLMCAVVWTITLIQGALSTIIDEFFHSPWAMFVYVIALPIITTCNIVILCALKSTFPGKTDVHPKKKKALQIITNSMVMTFVAYVPPVLGYILGGIIITDEHEYECFVAIPILIAPAAGSAIMPVLYLENLGKLGRLCNY</sequence>
<comment type="caution">
    <text evidence="11">The sequence shown here is derived from an EMBL/GenBank/DDBJ whole genome shotgun (WGS) entry which is preliminary data.</text>
</comment>
<dbReference type="GO" id="GO:0004930">
    <property type="term" value="F:G protein-coupled receptor activity"/>
    <property type="evidence" value="ECO:0007669"/>
    <property type="project" value="UniProtKB-KW"/>
</dbReference>
<name>A0AAW0P911_9GOBI</name>
<feature type="transmembrane region" description="Helical" evidence="9">
    <location>
        <begin position="120"/>
        <end position="138"/>
    </location>
</feature>
<accession>A0AAW0P911</accession>
<evidence type="ECO:0000256" key="3">
    <source>
        <dbReference type="ARBA" id="ARBA00022989"/>
    </source>
</evidence>
<evidence type="ECO:0000256" key="9">
    <source>
        <dbReference type="SAM" id="Phobius"/>
    </source>
</evidence>
<keyword evidence="8" id="KW-0807">Transducer</keyword>
<evidence type="ECO:0000256" key="1">
    <source>
        <dbReference type="ARBA" id="ARBA00004141"/>
    </source>
</evidence>
<dbReference type="PROSITE" id="PS50262">
    <property type="entry name" value="G_PROTEIN_RECEP_F1_2"/>
    <property type="match status" value="1"/>
</dbReference>
<protein>
    <recommendedName>
        <fullName evidence="10">G-protein coupled receptors family 1 profile domain-containing protein</fullName>
    </recommendedName>
</protein>
<evidence type="ECO:0000256" key="2">
    <source>
        <dbReference type="ARBA" id="ARBA00022692"/>
    </source>
</evidence>
<evidence type="ECO:0000259" key="10">
    <source>
        <dbReference type="PROSITE" id="PS50262"/>
    </source>
</evidence>
<reference evidence="12" key="1">
    <citation type="submission" date="2024-04" db="EMBL/GenBank/DDBJ databases">
        <title>Salinicola lusitanus LLJ914,a marine bacterium isolated from the Okinawa Trough.</title>
        <authorList>
            <person name="Li J."/>
        </authorList>
    </citation>
    <scope>NUCLEOTIDE SEQUENCE [LARGE SCALE GENOMIC DNA]</scope>
</reference>
<dbReference type="SUPFAM" id="SSF81321">
    <property type="entry name" value="Family A G protein-coupled receptor-like"/>
    <property type="match status" value="1"/>
</dbReference>
<evidence type="ECO:0000256" key="7">
    <source>
        <dbReference type="ARBA" id="ARBA00023180"/>
    </source>
</evidence>
<evidence type="ECO:0000256" key="8">
    <source>
        <dbReference type="ARBA" id="ARBA00023224"/>
    </source>
</evidence>
<dbReference type="Gene3D" id="1.20.1070.10">
    <property type="entry name" value="Rhodopsin 7-helix transmembrane proteins"/>
    <property type="match status" value="1"/>
</dbReference>
<organism evidence="11 12">
    <name type="scientific">Mugilogobius chulae</name>
    <name type="common">yellowstripe goby</name>
    <dbReference type="NCBI Taxonomy" id="88201"/>
    <lineage>
        <taxon>Eukaryota</taxon>
        <taxon>Metazoa</taxon>
        <taxon>Chordata</taxon>
        <taxon>Craniata</taxon>
        <taxon>Vertebrata</taxon>
        <taxon>Euteleostomi</taxon>
        <taxon>Actinopterygii</taxon>
        <taxon>Neopterygii</taxon>
        <taxon>Teleostei</taxon>
        <taxon>Neoteleostei</taxon>
        <taxon>Acanthomorphata</taxon>
        <taxon>Gobiaria</taxon>
        <taxon>Gobiiformes</taxon>
        <taxon>Gobioidei</taxon>
        <taxon>Gobiidae</taxon>
        <taxon>Gobionellinae</taxon>
        <taxon>Mugilogobius</taxon>
    </lineage>
</organism>
<dbReference type="InterPro" id="IPR017452">
    <property type="entry name" value="GPCR_Rhodpsn_7TM"/>
</dbReference>
<keyword evidence="2 9" id="KW-0812">Transmembrane</keyword>
<evidence type="ECO:0000313" key="11">
    <source>
        <dbReference type="EMBL" id="KAK7919625.1"/>
    </source>
</evidence>
<keyword evidence="12" id="KW-1185">Reference proteome</keyword>
<feature type="transmembrane region" description="Helical" evidence="9">
    <location>
        <begin position="175"/>
        <end position="200"/>
    </location>
</feature>
<dbReference type="AlphaFoldDB" id="A0AAW0P911"/>
<dbReference type="InterPro" id="IPR000276">
    <property type="entry name" value="GPCR_Rhodpsn"/>
</dbReference>
<feature type="transmembrane region" description="Helical" evidence="9">
    <location>
        <begin position="150"/>
        <end position="169"/>
    </location>
</feature>
<dbReference type="PANTHER" id="PTHR24232:SF53">
    <property type="entry name" value="G-PROTEIN COUPLED RECEPTORS FAMILY 1 PROFILE DOMAIN-CONTAINING PROTEIN"/>
    <property type="match status" value="1"/>
</dbReference>
<gene>
    <name evidence="11" type="ORF">WMY93_010909</name>
</gene>
<dbReference type="GO" id="GO:0035025">
    <property type="term" value="P:positive regulation of Rho protein signal transduction"/>
    <property type="evidence" value="ECO:0007669"/>
    <property type="project" value="TreeGrafter"/>
</dbReference>
<keyword evidence="7" id="KW-0325">Glycoprotein</keyword>
<evidence type="ECO:0000256" key="6">
    <source>
        <dbReference type="ARBA" id="ARBA00023170"/>
    </source>
</evidence>
<evidence type="ECO:0000256" key="4">
    <source>
        <dbReference type="ARBA" id="ARBA00023040"/>
    </source>
</evidence>
<dbReference type="PANTHER" id="PTHR24232">
    <property type="entry name" value="G-PROTEIN COUPLED RECEPTOR"/>
    <property type="match status" value="1"/>
</dbReference>
<feature type="transmembrane region" description="Helical" evidence="9">
    <location>
        <begin position="258"/>
        <end position="276"/>
    </location>
</feature>
<keyword evidence="3 9" id="KW-1133">Transmembrane helix</keyword>
<feature type="transmembrane region" description="Helical" evidence="9">
    <location>
        <begin position="79"/>
        <end position="100"/>
    </location>
</feature>
<keyword evidence="5 9" id="KW-0472">Membrane</keyword>
<keyword evidence="6" id="KW-0675">Receptor</keyword>
<feature type="domain" description="G-protein coupled receptors family 1 profile" evidence="10">
    <location>
        <begin position="49"/>
        <end position="275"/>
    </location>
</feature>
<dbReference type="Pfam" id="PF00001">
    <property type="entry name" value="7tm_1"/>
    <property type="match status" value="1"/>
</dbReference>
<dbReference type="GO" id="GO:0007200">
    <property type="term" value="P:phospholipase C-activating G protein-coupled receptor signaling pathway"/>
    <property type="evidence" value="ECO:0007669"/>
    <property type="project" value="TreeGrafter"/>
</dbReference>
<dbReference type="GO" id="GO:0005886">
    <property type="term" value="C:plasma membrane"/>
    <property type="evidence" value="ECO:0007669"/>
    <property type="project" value="TreeGrafter"/>
</dbReference>
<proteinExistence type="predicted"/>
<comment type="subcellular location">
    <subcellularLocation>
        <location evidence="1">Membrane</location>
        <topology evidence="1">Multi-pass membrane protein</topology>
    </subcellularLocation>
</comment>
<feature type="transmembrane region" description="Helical" evidence="9">
    <location>
        <begin position="32"/>
        <end position="58"/>
    </location>
</feature>
<dbReference type="EMBL" id="JBBPFD010000007">
    <property type="protein sequence ID" value="KAK7919625.1"/>
    <property type="molecule type" value="Genomic_DNA"/>
</dbReference>
<dbReference type="Proteomes" id="UP001460270">
    <property type="component" value="Unassembled WGS sequence"/>
</dbReference>
<feature type="transmembrane region" description="Helical" evidence="9">
    <location>
        <begin position="220"/>
        <end position="246"/>
    </location>
</feature>
<evidence type="ECO:0000313" key="12">
    <source>
        <dbReference type="Proteomes" id="UP001460270"/>
    </source>
</evidence>
<evidence type="ECO:0000256" key="5">
    <source>
        <dbReference type="ARBA" id="ARBA00023136"/>
    </source>
</evidence>
<keyword evidence="4" id="KW-0297">G-protein coupled receptor</keyword>